<accession>A0A166IB91</accession>
<dbReference type="InterPro" id="IPR004873">
    <property type="entry name" value="BURP_dom"/>
</dbReference>
<reference evidence="1" key="1">
    <citation type="journal article" date="2016" name="Nat. Genet.">
        <title>A high-quality carrot genome assembly provides new insights into carotenoid accumulation and asterid genome evolution.</title>
        <authorList>
            <person name="Iorizzo M."/>
            <person name="Ellison S."/>
            <person name="Senalik D."/>
            <person name="Zeng P."/>
            <person name="Satapoomin P."/>
            <person name="Huang J."/>
            <person name="Bowman M."/>
            <person name="Iovene M."/>
            <person name="Sanseverino W."/>
            <person name="Cavagnaro P."/>
            <person name="Yildiz M."/>
            <person name="Macko-Podgorni A."/>
            <person name="Moranska E."/>
            <person name="Grzebelus E."/>
            <person name="Grzebelus D."/>
            <person name="Ashrafi H."/>
            <person name="Zheng Z."/>
            <person name="Cheng S."/>
            <person name="Spooner D."/>
            <person name="Van Deynze A."/>
            <person name="Simon P."/>
        </authorList>
    </citation>
    <scope>NUCLEOTIDE SEQUENCE</scope>
    <source>
        <tissue evidence="1">Leaf</tissue>
    </source>
</reference>
<reference evidence="1" key="2">
    <citation type="submission" date="2022-03" db="EMBL/GenBank/DDBJ databases">
        <title>Draft title - Genomic analysis of global carrot germplasm unveils the trajectory of domestication and the origin of high carotenoid orange carrot.</title>
        <authorList>
            <person name="Iorizzo M."/>
            <person name="Ellison S."/>
            <person name="Senalik D."/>
            <person name="Macko-Podgorni A."/>
            <person name="Grzebelus D."/>
            <person name="Bostan H."/>
            <person name="Rolling W."/>
            <person name="Curaba J."/>
            <person name="Simon P."/>
        </authorList>
    </citation>
    <scope>NUCLEOTIDE SEQUENCE</scope>
    <source>
        <tissue evidence="1">Leaf</tissue>
    </source>
</reference>
<dbReference type="Pfam" id="PF03181">
    <property type="entry name" value="BURP"/>
    <property type="match status" value="1"/>
</dbReference>
<evidence type="ECO:0000313" key="1">
    <source>
        <dbReference type="EMBL" id="WOG84636.1"/>
    </source>
</evidence>
<protein>
    <submittedName>
        <fullName evidence="1">Uncharacterized protein</fullName>
    </submittedName>
</protein>
<gene>
    <name evidence="1" type="ORF">DCAR_0103820</name>
</gene>
<dbReference type="PANTHER" id="PTHR31236:SF32">
    <property type="entry name" value="BURP DOMAIN PROTEIN USPL1-LIKE"/>
    <property type="match status" value="1"/>
</dbReference>
<proteinExistence type="predicted"/>
<dbReference type="PANTHER" id="PTHR31236">
    <property type="entry name" value="BURP DOMAIN PROTEIN USPL1-LIKE"/>
    <property type="match status" value="1"/>
</dbReference>
<sequence length="68" mass="7132">MPQAEPPTNSVVRAVPLVGQDGTKVEALSICHLDTASWSSSHFAFLVMDAKPGSPVCHFLAEAVNVAV</sequence>
<name>A0A166IB91_DAUCS</name>
<dbReference type="AlphaFoldDB" id="A0A166IB91"/>
<evidence type="ECO:0000313" key="2">
    <source>
        <dbReference type="Proteomes" id="UP000077755"/>
    </source>
</evidence>
<dbReference type="PROSITE" id="PS51277">
    <property type="entry name" value="BURP"/>
    <property type="match status" value="1"/>
</dbReference>
<keyword evidence="2" id="KW-1185">Reference proteome</keyword>
<dbReference type="Gramene" id="KZN10950">
    <property type="protein sequence ID" value="KZN10950"/>
    <property type="gene ID" value="DCAR_003606"/>
</dbReference>
<dbReference type="Proteomes" id="UP000077755">
    <property type="component" value="Chromosome 1"/>
</dbReference>
<dbReference type="EMBL" id="CP093343">
    <property type="protein sequence ID" value="WOG84636.1"/>
    <property type="molecule type" value="Genomic_DNA"/>
</dbReference>
<organism evidence="1 2">
    <name type="scientific">Daucus carota subsp. sativus</name>
    <name type="common">Carrot</name>
    <dbReference type="NCBI Taxonomy" id="79200"/>
    <lineage>
        <taxon>Eukaryota</taxon>
        <taxon>Viridiplantae</taxon>
        <taxon>Streptophyta</taxon>
        <taxon>Embryophyta</taxon>
        <taxon>Tracheophyta</taxon>
        <taxon>Spermatophyta</taxon>
        <taxon>Magnoliopsida</taxon>
        <taxon>eudicotyledons</taxon>
        <taxon>Gunneridae</taxon>
        <taxon>Pentapetalae</taxon>
        <taxon>asterids</taxon>
        <taxon>campanulids</taxon>
        <taxon>Apiales</taxon>
        <taxon>Apiaceae</taxon>
        <taxon>Apioideae</taxon>
        <taxon>Scandiceae</taxon>
        <taxon>Daucinae</taxon>
        <taxon>Daucus</taxon>
        <taxon>Daucus sect. Daucus</taxon>
    </lineage>
</organism>
<dbReference type="InterPro" id="IPR044816">
    <property type="entry name" value="BURP"/>
</dbReference>
<dbReference type="OMA" id="WIPRHEQ"/>